<evidence type="ECO:0000256" key="2">
    <source>
        <dbReference type="ARBA" id="ARBA00022741"/>
    </source>
</evidence>
<evidence type="ECO:0000259" key="5">
    <source>
        <dbReference type="Pfam" id="PF00437"/>
    </source>
</evidence>
<dbReference type="Pfam" id="PF00437">
    <property type="entry name" value="T2SSE"/>
    <property type="match status" value="1"/>
</dbReference>
<evidence type="ECO:0000256" key="3">
    <source>
        <dbReference type="ARBA" id="ARBA00022840"/>
    </source>
</evidence>
<dbReference type="GO" id="GO:0005524">
    <property type="term" value="F:ATP binding"/>
    <property type="evidence" value="ECO:0007669"/>
    <property type="project" value="UniProtKB-KW"/>
</dbReference>
<accession>A0A1F7YN57</accession>
<organism evidence="6 7">
    <name type="scientific">Candidatus Woesebacteria bacterium RIFCSPHIGHO2_01_FULL_41_10</name>
    <dbReference type="NCBI Taxonomy" id="1802500"/>
    <lineage>
        <taxon>Bacteria</taxon>
        <taxon>Candidatus Woeseibacteriota</taxon>
    </lineage>
</organism>
<comment type="caution">
    <text evidence="6">The sequence shown here is derived from an EMBL/GenBank/DDBJ whole genome shotgun (WGS) entry which is preliminary data.</text>
</comment>
<dbReference type="PANTHER" id="PTHR30258:SF2">
    <property type="entry name" value="COMG OPERON PROTEIN 1"/>
    <property type="match status" value="1"/>
</dbReference>
<evidence type="ECO:0000313" key="6">
    <source>
        <dbReference type="EMBL" id="OGM28732.1"/>
    </source>
</evidence>
<dbReference type="Gene3D" id="3.30.450.90">
    <property type="match status" value="1"/>
</dbReference>
<evidence type="ECO:0000256" key="4">
    <source>
        <dbReference type="SAM" id="MobiDB-lite"/>
    </source>
</evidence>
<dbReference type="InterPro" id="IPR001482">
    <property type="entry name" value="T2SS/T4SS_dom"/>
</dbReference>
<sequence>MDQPNQNKTPEVQLHNASTPKLDSTFQVTDPNPVQFVDTVLQESVSLNSSDILFEPRGEMLLVRARIDGVLYELGKVNATSYSHISSRIKVLSKLDPTEKRKVQEGQYTKDYGGRVVNFRIEVAQTIHGELIVVRIHERKTIVMNLEELGFNKNSFENYLHILRQRSGLILVCGPTGSGKTTTLYSTIMRLNEKKNYNVMTVEDPVEFQLEGVNQMQVQEDVGFTFAAGLRTLLRLSPDVIFVGEIRDRETAEIAVASGLTGQLVLSTIHAEDSVGAIFRLLDLGIEPYLLNSAVRGIIAQRLVRKISSDSCEAYEPTPFEIDLFQKVMGRPPKQLMRGVPSPARNGLAYSGRVGIYEVLHFDAYTRGLIRDKCPEEELREKLRQHGLITLVQDGLLKCEHGVTSVEEVLKNSLRIE</sequence>
<dbReference type="STRING" id="1802500.A2801_03495"/>
<feature type="domain" description="Bacterial type II secretion system protein E" evidence="5">
    <location>
        <begin position="34"/>
        <end position="410"/>
    </location>
</feature>
<gene>
    <name evidence="6" type="ORF">A2801_03495</name>
</gene>
<dbReference type="PANTHER" id="PTHR30258">
    <property type="entry name" value="TYPE II SECRETION SYSTEM PROTEIN GSPE-RELATED"/>
    <property type="match status" value="1"/>
</dbReference>
<name>A0A1F7YN57_9BACT</name>
<keyword evidence="3" id="KW-0067">ATP-binding</keyword>
<proteinExistence type="inferred from homology"/>
<dbReference type="Gene3D" id="3.40.50.300">
    <property type="entry name" value="P-loop containing nucleotide triphosphate hydrolases"/>
    <property type="match status" value="1"/>
</dbReference>
<protein>
    <recommendedName>
        <fullName evidence="5">Bacterial type II secretion system protein E domain-containing protein</fullName>
    </recommendedName>
</protein>
<comment type="similarity">
    <text evidence="1">Belongs to the GSP E family.</text>
</comment>
<reference evidence="6 7" key="1">
    <citation type="journal article" date="2016" name="Nat. Commun.">
        <title>Thousands of microbial genomes shed light on interconnected biogeochemical processes in an aquifer system.</title>
        <authorList>
            <person name="Anantharaman K."/>
            <person name="Brown C.T."/>
            <person name="Hug L.A."/>
            <person name="Sharon I."/>
            <person name="Castelle C.J."/>
            <person name="Probst A.J."/>
            <person name="Thomas B.C."/>
            <person name="Singh A."/>
            <person name="Wilkins M.J."/>
            <person name="Karaoz U."/>
            <person name="Brodie E.L."/>
            <person name="Williams K.H."/>
            <person name="Hubbard S.S."/>
            <person name="Banfield J.F."/>
        </authorList>
    </citation>
    <scope>NUCLEOTIDE SEQUENCE [LARGE SCALE GENOMIC DNA]</scope>
</reference>
<evidence type="ECO:0000313" key="7">
    <source>
        <dbReference type="Proteomes" id="UP000177263"/>
    </source>
</evidence>
<dbReference type="GO" id="GO:0016887">
    <property type="term" value="F:ATP hydrolysis activity"/>
    <property type="evidence" value="ECO:0007669"/>
    <property type="project" value="TreeGrafter"/>
</dbReference>
<feature type="region of interest" description="Disordered" evidence="4">
    <location>
        <begin position="1"/>
        <end position="23"/>
    </location>
</feature>
<dbReference type="SUPFAM" id="SSF52540">
    <property type="entry name" value="P-loop containing nucleoside triphosphate hydrolases"/>
    <property type="match status" value="1"/>
</dbReference>
<dbReference type="CDD" id="cd01129">
    <property type="entry name" value="PulE-GspE-like"/>
    <property type="match status" value="1"/>
</dbReference>
<dbReference type="GO" id="GO:0005886">
    <property type="term" value="C:plasma membrane"/>
    <property type="evidence" value="ECO:0007669"/>
    <property type="project" value="TreeGrafter"/>
</dbReference>
<evidence type="ECO:0000256" key="1">
    <source>
        <dbReference type="ARBA" id="ARBA00006611"/>
    </source>
</evidence>
<dbReference type="Proteomes" id="UP000177263">
    <property type="component" value="Unassembled WGS sequence"/>
</dbReference>
<dbReference type="EMBL" id="MGGM01000024">
    <property type="protein sequence ID" value="OGM28732.1"/>
    <property type="molecule type" value="Genomic_DNA"/>
</dbReference>
<keyword evidence="2" id="KW-0547">Nucleotide-binding</keyword>
<dbReference type="AlphaFoldDB" id="A0A1F7YN57"/>
<dbReference type="InterPro" id="IPR027417">
    <property type="entry name" value="P-loop_NTPase"/>
</dbReference>